<name>A0A644ZSD1_9ZZZZ</name>
<evidence type="ECO:0000259" key="1">
    <source>
        <dbReference type="Pfam" id="PF12392"/>
    </source>
</evidence>
<accession>A0A644ZSD1</accession>
<protein>
    <recommendedName>
        <fullName evidence="1">Peptidase U32 collagenase domain-containing protein</fullName>
    </recommendedName>
</protein>
<gene>
    <name evidence="2" type="ORF">SDC9_90587</name>
</gene>
<proteinExistence type="predicted"/>
<comment type="caution">
    <text evidence="2">The sequence shown here is derived from an EMBL/GenBank/DDBJ whole genome shotgun (WGS) entry which is preliminary data.</text>
</comment>
<dbReference type="Pfam" id="PF12392">
    <property type="entry name" value="DUF3656"/>
    <property type="match status" value="1"/>
</dbReference>
<sequence>MFGTRQKEDVLSAGKVMNKLSRLYEKDRVIYPVKFKITLKENQNILLDAFYDTITASVQSDFVVQKAINKPLTADIIESQLKKCGATAFYFDSCEIDSDENISVPLSQLNQLRRDALDELKEKITARKPPVIYPIKRTFLKHIAGENKETYFCFNTVTQIPDNMDKNADIFLPLSTDIKTFERLIKSDYKIGAKIPRGIFGNAEKIKTKLNQLQALNVKKVIAPTLDAIVIAKKFDFEVIAGIGTNCFNTEALNFFESQRIEKVVLSFELTAHQINHLGGKIKRGIVAYGKLPLMLTRNCPVKNGSTCLDCRQNGYLTDRMDNRFSINCRNDCCEILNPFPLYVLDKTDDFKNIDFYLFEFTDENQTNCQKIIESYHEKAKPPEKNFTRGLYFRGVQ</sequence>
<dbReference type="InterPro" id="IPR001539">
    <property type="entry name" value="Peptidase_U32"/>
</dbReference>
<organism evidence="2">
    <name type="scientific">bioreactor metagenome</name>
    <dbReference type="NCBI Taxonomy" id="1076179"/>
    <lineage>
        <taxon>unclassified sequences</taxon>
        <taxon>metagenomes</taxon>
        <taxon>ecological metagenomes</taxon>
    </lineage>
</organism>
<feature type="domain" description="Peptidase U32 collagenase" evidence="1">
    <location>
        <begin position="17"/>
        <end position="124"/>
    </location>
</feature>
<reference evidence="2" key="1">
    <citation type="submission" date="2019-08" db="EMBL/GenBank/DDBJ databases">
        <authorList>
            <person name="Kucharzyk K."/>
            <person name="Murdoch R.W."/>
            <person name="Higgins S."/>
            <person name="Loffler F."/>
        </authorList>
    </citation>
    <scope>NUCLEOTIDE SEQUENCE</scope>
</reference>
<dbReference type="EMBL" id="VSSQ01010281">
    <property type="protein sequence ID" value="MPM43909.1"/>
    <property type="molecule type" value="Genomic_DNA"/>
</dbReference>
<dbReference type="Pfam" id="PF01136">
    <property type="entry name" value="Peptidase_U32"/>
    <property type="match status" value="1"/>
</dbReference>
<dbReference type="AlphaFoldDB" id="A0A644ZSD1"/>
<dbReference type="InterPro" id="IPR020988">
    <property type="entry name" value="Pept_U32_collagenase"/>
</dbReference>
<evidence type="ECO:0000313" key="2">
    <source>
        <dbReference type="EMBL" id="MPM43909.1"/>
    </source>
</evidence>